<reference evidence="9" key="2">
    <citation type="submission" date="2021-09" db="EMBL/GenBank/DDBJ databases">
        <authorList>
            <person name="Gilroy R."/>
        </authorList>
    </citation>
    <scope>NUCLEOTIDE SEQUENCE</scope>
    <source>
        <strain evidence="9">6966</strain>
    </source>
</reference>
<feature type="signal peptide" evidence="6">
    <location>
        <begin position="1"/>
        <end position="18"/>
    </location>
</feature>
<protein>
    <submittedName>
        <fullName evidence="9">RagB/SusD family nutrient uptake outer membrane protein</fullName>
    </submittedName>
</protein>
<accession>A0A921H3Z6</accession>
<gene>
    <name evidence="9" type="ORF">K8V05_02485</name>
</gene>
<reference evidence="9" key="1">
    <citation type="journal article" date="2021" name="PeerJ">
        <title>Extensive microbial diversity within the chicken gut microbiome revealed by metagenomics and culture.</title>
        <authorList>
            <person name="Gilroy R."/>
            <person name="Ravi A."/>
            <person name="Getino M."/>
            <person name="Pursley I."/>
            <person name="Horton D.L."/>
            <person name="Alikhan N.F."/>
            <person name="Baker D."/>
            <person name="Gharbi K."/>
            <person name="Hall N."/>
            <person name="Watson M."/>
            <person name="Adriaenssens E.M."/>
            <person name="Foster-Nyarko E."/>
            <person name="Jarju S."/>
            <person name="Secka A."/>
            <person name="Antonio M."/>
            <person name="Oren A."/>
            <person name="Chaudhuri R.R."/>
            <person name="La Ragione R."/>
            <person name="Hildebrand F."/>
            <person name="Pallen M.J."/>
        </authorList>
    </citation>
    <scope>NUCLEOTIDE SEQUENCE</scope>
    <source>
        <strain evidence="9">6966</strain>
    </source>
</reference>
<dbReference type="Gene3D" id="1.25.40.390">
    <property type="match status" value="1"/>
</dbReference>
<evidence type="ECO:0000256" key="2">
    <source>
        <dbReference type="ARBA" id="ARBA00006275"/>
    </source>
</evidence>
<keyword evidence="5" id="KW-0998">Cell outer membrane</keyword>
<evidence type="ECO:0000256" key="3">
    <source>
        <dbReference type="ARBA" id="ARBA00022729"/>
    </source>
</evidence>
<evidence type="ECO:0000313" key="9">
    <source>
        <dbReference type="EMBL" id="HJF69603.1"/>
    </source>
</evidence>
<name>A0A921H3Z6_9BACT</name>
<evidence type="ECO:0000313" key="10">
    <source>
        <dbReference type="Proteomes" id="UP000742098"/>
    </source>
</evidence>
<evidence type="ECO:0000256" key="1">
    <source>
        <dbReference type="ARBA" id="ARBA00004442"/>
    </source>
</evidence>
<dbReference type="GO" id="GO:0009279">
    <property type="term" value="C:cell outer membrane"/>
    <property type="evidence" value="ECO:0007669"/>
    <property type="project" value="UniProtKB-SubCell"/>
</dbReference>
<dbReference type="Proteomes" id="UP000742098">
    <property type="component" value="Unassembled WGS sequence"/>
</dbReference>
<evidence type="ECO:0000256" key="4">
    <source>
        <dbReference type="ARBA" id="ARBA00023136"/>
    </source>
</evidence>
<proteinExistence type="inferred from homology"/>
<evidence type="ECO:0000256" key="6">
    <source>
        <dbReference type="SAM" id="SignalP"/>
    </source>
</evidence>
<organism evidence="9 10">
    <name type="scientific">Butyricimonas virosa</name>
    <dbReference type="NCBI Taxonomy" id="544645"/>
    <lineage>
        <taxon>Bacteria</taxon>
        <taxon>Pseudomonadati</taxon>
        <taxon>Bacteroidota</taxon>
        <taxon>Bacteroidia</taxon>
        <taxon>Bacteroidales</taxon>
        <taxon>Odoribacteraceae</taxon>
        <taxon>Butyricimonas</taxon>
    </lineage>
</organism>
<dbReference type="InterPro" id="IPR012944">
    <property type="entry name" value="SusD_RagB_dom"/>
</dbReference>
<comment type="subcellular location">
    <subcellularLocation>
        <location evidence="1">Cell outer membrane</location>
    </subcellularLocation>
</comment>
<feature type="domain" description="SusD-like N-terminal" evidence="8">
    <location>
        <begin position="92"/>
        <end position="243"/>
    </location>
</feature>
<evidence type="ECO:0000256" key="5">
    <source>
        <dbReference type="ARBA" id="ARBA00023237"/>
    </source>
</evidence>
<sequence>MKNKIILNISFWMIVALAFGSCSDYLDETPNKSGSAYIYHIDQLYGLTGSPDLYLFSSVDYIGYGVTGYYMNEQLLLSDAVEYTPELWLLGNACSADVYDVYCYETDWLEDQNAMNITWTPSWERIYRFNTVIENLDKVIQTTENVRNQVEGEARFGRAYYHFILLTQYCLWDEEAPGIGYRDNTAAQEIPMRQTVGYTLNRIYEDLRLAEEALRKAGRTTFDFEHNFRPTVPTVQAFRARVDLYRGNYESALQNASDALAAHDVLVDFKNDPQYVLSSTREIYLLDETDLHVASTLTVRMMMNLVNRGAEMVAEYEELFLPSVSKGMSFGAPVSEFFYNLFDRENDARWIYFYNAYQTLQATSLLQPVVLEGGTTPTPNCVKWSDQQWLKPANYHSYLRFYCNGGGDILGMTTAEMYLTKAECLARGGDTDAAAEILKTLRRTRFINDESAENIGGSVQEVLDERTREMGAFWRFYDIKRLNGAENAGITIRRTVLSDPADLNSATELVITPDDKRWALPLYPVEAERMGWPQNEGWN</sequence>
<keyword evidence="4" id="KW-0472">Membrane</keyword>
<dbReference type="InterPro" id="IPR011990">
    <property type="entry name" value="TPR-like_helical_dom_sf"/>
</dbReference>
<comment type="caution">
    <text evidence="9">The sequence shown here is derived from an EMBL/GenBank/DDBJ whole genome shotgun (WGS) entry which is preliminary data.</text>
</comment>
<dbReference type="EMBL" id="DYVS01000052">
    <property type="protein sequence ID" value="HJF69603.1"/>
    <property type="molecule type" value="Genomic_DNA"/>
</dbReference>
<dbReference type="Pfam" id="PF14322">
    <property type="entry name" value="SusD-like_3"/>
    <property type="match status" value="1"/>
</dbReference>
<comment type="similarity">
    <text evidence="2">Belongs to the SusD family.</text>
</comment>
<dbReference type="Pfam" id="PF07980">
    <property type="entry name" value="SusD_RagB"/>
    <property type="match status" value="1"/>
</dbReference>
<evidence type="ECO:0000259" key="8">
    <source>
        <dbReference type="Pfam" id="PF14322"/>
    </source>
</evidence>
<dbReference type="SUPFAM" id="SSF48452">
    <property type="entry name" value="TPR-like"/>
    <property type="match status" value="1"/>
</dbReference>
<evidence type="ECO:0000259" key="7">
    <source>
        <dbReference type="Pfam" id="PF07980"/>
    </source>
</evidence>
<feature type="domain" description="RagB/SusD" evidence="7">
    <location>
        <begin position="414"/>
        <end position="486"/>
    </location>
</feature>
<feature type="chain" id="PRO_5037438199" evidence="6">
    <location>
        <begin position="19"/>
        <end position="539"/>
    </location>
</feature>
<keyword evidence="3 6" id="KW-0732">Signal</keyword>
<dbReference type="PROSITE" id="PS51257">
    <property type="entry name" value="PROKAR_LIPOPROTEIN"/>
    <property type="match status" value="1"/>
</dbReference>
<dbReference type="InterPro" id="IPR033985">
    <property type="entry name" value="SusD-like_N"/>
</dbReference>
<dbReference type="AlphaFoldDB" id="A0A921H3Z6"/>